<sequence>MDKILSLLTLWIVRFVFVKEGTNVVITRFGKYVKTLTPGMQSFVSLWGLLGNVYTFKITDPMTSNVISTNEVDIKEIVYDYPKERVISKDNVQFEVNAIIYFNVFDPYKALFKVTDYTSSLRKLVQSILRAEIGNHVLEETYSNRALISESLTQEADKATDEWGIRVVRLEIKEFELGAFAEQLLHQKQQDIEKRQQILHAEGLREAKIKEAEGQREYEITIADGKKVAAAAEAEAIIIKAKADADAKKMEFDAESYGYEVIAKVIQAHPDIAYYLKLHAGNTISKNLSEGKATKIFLPNSSEHLINSFSSISEALDAGKSTLKKDA</sequence>
<dbReference type="EMBL" id="CAADHO010000003">
    <property type="protein sequence ID" value="VFQ44780.1"/>
    <property type="molecule type" value="Genomic_DNA"/>
</dbReference>
<dbReference type="GO" id="GO:0005886">
    <property type="term" value="C:plasma membrane"/>
    <property type="evidence" value="ECO:0007669"/>
    <property type="project" value="UniProtKB-ARBA"/>
</dbReference>
<protein>
    <submittedName>
        <fullName evidence="4">Band 7 domain</fullName>
    </submittedName>
</protein>
<keyword evidence="5" id="KW-1185">Reference proteome</keyword>
<dbReference type="GO" id="GO:0098552">
    <property type="term" value="C:side of membrane"/>
    <property type="evidence" value="ECO:0007669"/>
    <property type="project" value="UniProtKB-ARBA"/>
</dbReference>
<accession>A0A4U8YM66</accession>
<dbReference type="SMART" id="SM00244">
    <property type="entry name" value="PHB"/>
    <property type="match status" value="1"/>
</dbReference>
<dbReference type="Proteomes" id="UP000507962">
    <property type="component" value="Unassembled WGS sequence"/>
</dbReference>
<comment type="subcellular location">
    <subcellularLocation>
        <location evidence="1">Membrane</location>
        <topology evidence="1">Single-pass membrane protein</topology>
    </subcellularLocation>
</comment>
<evidence type="ECO:0000259" key="3">
    <source>
        <dbReference type="SMART" id="SM00244"/>
    </source>
</evidence>
<dbReference type="CDD" id="cd08829">
    <property type="entry name" value="SPFH_paraslipin"/>
    <property type="match status" value="1"/>
</dbReference>
<dbReference type="RefSeq" id="WP_180140611.1">
    <property type="nucleotide sequence ID" value="NZ_CAADHO010000003.1"/>
</dbReference>
<organism evidence="4 5">
    <name type="scientific">Desulfoluna butyratoxydans</name>
    <dbReference type="NCBI Taxonomy" id="231438"/>
    <lineage>
        <taxon>Bacteria</taxon>
        <taxon>Pseudomonadati</taxon>
        <taxon>Thermodesulfobacteriota</taxon>
        <taxon>Desulfobacteria</taxon>
        <taxon>Desulfobacterales</taxon>
        <taxon>Desulfolunaceae</taxon>
        <taxon>Desulfoluna</taxon>
    </lineage>
</organism>
<evidence type="ECO:0000256" key="2">
    <source>
        <dbReference type="ARBA" id="ARBA00008164"/>
    </source>
</evidence>
<reference evidence="4 5" key="1">
    <citation type="submission" date="2019-03" db="EMBL/GenBank/DDBJ databases">
        <authorList>
            <person name="Nijsse B."/>
        </authorList>
    </citation>
    <scope>NUCLEOTIDE SEQUENCE [LARGE SCALE GENOMIC DNA]</scope>
    <source>
        <strain evidence="4">Desulfoluna butyratoxydans MSL71</strain>
    </source>
</reference>
<dbReference type="Gene3D" id="3.30.479.30">
    <property type="entry name" value="Band 7 domain"/>
    <property type="match status" value="1"/>
</dbReference>
<dbReference type="SUPFAM" id="SSF117892">
    <property type="entry name" value="Band 7/SPFH domain"/>
    <property type="match status" value="1"/>
</dbReference>
<dbReference type="AlphaFoldDB" id="A0A4U8YM66"/>
<evidence type="ECO:0000256" key="1">
    <source>
        <dbReference type="ARBA" id="ARBA00004167"/>
    </source>
</evidence>
<dbReference type="Pfam" id="PF01145">
    <property type="entry name" value="Band_7"/>
    <property type="match status" value="1"/>
</dbReference>
<gene>
    <name evidence="4" type="ORF">MSL71_24370</name>
</gene>
<dbReference type="InterPro" id="IPR001107">
    <property type="entry name" value="Band_7"/>
</dbReference>
<comment type="similarity">
    <text evidence="2">Belongs to the band 7/mec-2 family.</text>
</comment>
<evidence type="ECO:0000313" key="4">
    <source>
        <dbReference type="EMBL" id="VFQ44780.1"/>
    </source>
</evidence>
<dbReference type="PANTHER" id="PTHR43327:SF10">
    <property type="entry name" value="STOMATIN-LIKE PROTEIN 2, MITOCHONDRIAL"/>
    <property type="match status" value="1"/>
</dbReference>
<feature type="domain" description="Band 7" evidence="3">
    <location>
        <begin position="13"/>
        <end position="189"/>
    </location>
</feature>
<dbReference type="PANTHER" id="PTHR43327">
    <property type="entry name" value="STOMATIN-LIKE PROTEIN 2, MITOCHONDRIAL"/>
    <property type="match status" value="1"/>
</dbReference>
<proteinExistence type="inferred from homology"/>
<name>A0A4U8YM66_9BACT</name>
<dbReference type="FunFam" id="3.30.479.30:FF:000004">
    <property type="entry name" value="Putative membrane protease family, stomatin"/>
    <property type="match status" value="1"/>
</dbReference>
<dbReference type="InterPro" id="IPR036013">
    <property type="entry name" value="Band_7/SPFH_dom_sf"/>
</dbReference>
<dbReference type="InterPro" id="IPR050710">
    <property type="entry name" value="Band7/mec-2_domain"/>
</dbReference>
<evidence type="ECO:0000313" key="5">
    <source>
        <dbReference type="Proteomes" id="UP000507962"/>
    </source>
</evidence>